<accession>A0A1Y2HV49</accession>
<comment type="caution">
    <text evidence="2">The sequence shown here is derived from an EMBL/GenBank/DDBJ whole genome shotgun (WGS) entry which is preliminary data.</text>
</comment>
<dbReference type="Proteomes" id="UP000193411">
    <property type="component" value="Unassembled WGS sequence"/>
</dbReference>
<proteinExistence type="predicted"/>
<keyword evidence="3" id="KW-1185">Reference proteome</keyword>
<dbReference type="AlphaFoldDB" id="A0A1Y2HV49"/>
<evidence type="ECO:0000313" key="2">
    <source>
        <dbReference type="EMBL" id="ORZ38486.1"/>
    </source>
</evidence>
<gene>
    <name evidence="2" type="ORF">BCR44DRAFT_1428356</name>
</gene>
<dbReference type="EMBL" id="MCFL01000008">
    <property type="protein sequence ID" value="ORZ38486.1"/>
    <property type="molecule type" value="Genomic_DNA"/>
</dbReference>
<name>A0A1Y2HV49_9FUNG</name>
<sequence length="742" mass="76749">MGVVTPGLVCTLASLPSLKVIEFGKGVRGLALSDSVVMSGTGDGRWPSLAWVERIEGASEVVDFLVAHVRPWTCPGSNPSRTRHRIHLLPPRRRRVTHCHRRSPTSPTSPTSSAFASYQQHSAAATLANAAGYGYYKLTPAQQRASAASLAALCKAHGVDTSQGGGVSPIESILTTPNGGVSFAYASRHQLQPAPASALGRGGTDGYEALVTSMLVSLIPGATDDVAPAREIAAAAASGEFAKNHVCTETCKQFLGAGKTVASLPPAAATTTGAGAGAGARRKSGCLGHGECLDSIADIGLMPPGTAAPNSSSSSPAMLATAQIVNAFTAEFLREYSLPADATCVPGAAATKAKATPRVFKRLDVLDVSDVPHARVSRASVADMPLGAHLIAHPRHVSALFTSPTAAMPKITRMTLVPGSPVARVLQIDPRAHLPFLEHLTLGRSPVARAKYDRDACRGIGCQVRAVHDWDFWDLREWELAYAAVEEGSGPFAGVVARKKEQPAAAAALNAFADHAAPLDPTVTRIRLEPGLKAIEWITGLPTLKKLSVLQPLEVLVGRGVAVKLTVANRESSGVWAALAKYVVFVKPRSTASGVAAIHVVPGAKVKAGFAAQGQGAFKSMWMREPGFQHLVDKLAHGVVEENAREGGGASARGPKGARVVPAASHGASAMVVGPAGLWLTRADAHARSNGLRVAAAMTMMPLVRADSGVDHGSPPALSGQVLVRGSKAVGNDQPGAGVAAI</sequence>
<organism evidence="2 3">
    <name type="scientific">Catenaria anguillulae PL171</name>
    <dbReference type="NCBI Taxonomy" id="765915"/>
    <lineage>
        <taxon>Eukaryota</taxon>
        <taxon>Fungi</taxon>
        <taxon>Fungi incertae sedis</taxon>
        <taxon>Blastocladiomycota</taxon>
        <taxon>Blastocladiomycetes</taxon>
        <taxon>Blastocladiales</taxon>
        <taxon>Catenariaceae</taxon>
        <taxon>Catenaria</taxon>
    </lineage>
</organism>
<evidence type="ECO:0000313" key="3">
    <source>
        <dbReference type="Proteomes" id="UP000193411"/>
    </source>
</evidence>
<feature type="compositionally biased region" description="Low complexity" evidence="1">
    <location>
        <begin position="104"/>
        <end position="113"/>
    </location>
</feature>
<feature type="non-terminal residue" evidence="2">
    <location>
        <position position="1"/>
    </location>
</feature>
<feature type="region of interest" description="Disordered" evidence="1">
    <location>
        <begin position="95"/>
        <end position="115"/>
    </location>
</feature>
<reference evidence="2 3" key="1">
    <citation type="submission" date="2016-07" db="EMBL/GenBank/DDBJ databases">
        <title>Pervasive Adenine N6-methylation of Active Genes in Fungi.</title>
        <authorList>
            <consortium name="DOE Joint Genome Institute"/>
            <person name="Mondo S.J."/>
            <person name="Dannebaum R.O."/>
            <person name="Kuo R.C."/>
            <person name="Labutti K."/>
            <person name="Haridas S."/>
            <person name="Kuo A."/>
            <person name="Salamov A."/>
            <person name="Ahrendt S.R."/>
            <person name="Lipzen A."/>
            <person name="Sullivan W."/>
            <person name="Andreopoulos W.B."/>
            <person name="Clum A."/>
            <person name="Lindquist E."/>
            <person name="Daum C."/>
            <person name="Ramamoorthy G.K."/>
            <person name="Gryganskyi A."/>
            <person name="Culley D."/>
            <person name="Magnuson J.K."/>
            <person name="James T.Y."/>
            <person name="O'Malley M.A."/>
            <person name="Stajich J.E."/>
            <person name="Spatafora J.W."/>
            <person name="Visel A."/>
            <person name="Grigoriev I.V."/>
        </authorList>
    </citation>
    <scope>NUCLEOTIDE SEQUENCE [LARGE SCALE GENOMIC DNA]</scope>
    <source>
        <strain evidence="2 3">PL171</strain>
    </source>
</reference>
<evidence type="ECO:0000256" key="1">
    <source>
        <dbReference type="SAM" id="MobiDB-lite"/>
    </source>
</evidence>
<protein>
    <submittedName>
        <fullName evidence="2">Uncharacterized protein</fullName>
    </submittedName>
</protein>